<dbReference type="GO" id="GO:0000139">
    <property type="term" value="C:Golgi membrane"/>
    <property type="evidence" value="ECO:0000318"/>
    <property type="project" value="GO_Central"/>
</dbReference>
<dbReference type="Pfam" id="PF08737">
    <property type="entry name" value="Rgp1"/>
    <property type="match status" value="2"/>
</dbReference>
<proteinExistence type="predicted"/>
<keyword evidence="3" id="KW-1185">Reference proteome</keyword>
<sequence length="457" mass="50357">MDPAPLPVPSCPSQAPVTQHNKATNRRGPEKSREFPETAECVRKPLYLGSGFPERAEQASETRSVPVCPGMIEVVAKLGRGPVFLAGEVLECVVSFSNPLSALSTSASSETLAWASAQIHCQFHASESRVHLPANEEPRQDVQAENETVFVPNRGERGQCILSTPPKILFCDLRLDPGESKSYSYSESLPLAAPPSFRGQSVKYVYKLTIGCQRVNCPIQLLRVPFRVLLLHALQNFQPPQEDEVAPSNPFLDEEGGGKKDSRLLDSAVEILMALTSRRTLHQFNISNSRGRVGTFCIFKTVYKIGEDVIGTFSFSDGEIPCLQYSVLLQTEESVQEEYRRSRAQPVSVTTHAQHHESCLHSAGTNFSLPIPLTSCPGFSTNIVSLKWRLHFEFVTSREPVEAPTVPENQSEIITWTGAGQIEVDTFSWDLPIKVLPTNPLLASYVSPVLSSHSICI</sequence>
<dbReference type="AGR" id="Xenbase:XB-GENE-997629"/>
<evidence type="ECO:0000313" key="3">
    <source>
        <dbReference type="Proteomes" id="UP000008143"/>
    </source>
</evidence>
<dbReference type="GO" id="GO:0042147">
    <property type="term" value="P:retrograde transport, endosome to Golgi"/>
    <property type="evidence" value="ECO:0000318"/>
    <property type="project" value="GO_Central"/>
</dbReference>
<accession>A0A803K2X4</accession>
<dbReference type="CTD" id="9827"/>
<dbReference type="PANTHER" id="PTHR12507">
    <property type="entry name" value="REDUCED GROWTH PHENOTYPE 1 RGP1, YEAST -RELATED"/>
    <property type="match status" value="1"/>
</dbReference>
<gene>
    <name evidence="2 4 5" type="primary">rgp1</name>
</gene>
<evidence type="ECO:0000256" key="1">
    <source>
        <dbReference type="SAM" id="MobiDB-lite"/>
    </source>
</evidence>
<dbReference type="GeneID" id="496821"/>
<dbReference type="OrthoDB" id="1918at2759"/>
<evidence type="ECO:0000313" key="4">
    <source>
        <dbReference type="RefSeq" id="XP_031755138.1"/>
    </source>
</evidence>
<dbReference type="RefSeq" id="XP_031755138.1">
    <property type="nucleotide sequence ID" value="XM_031899278.1"/>
</dbReference>
<dbReference type="GO" id="GO:0005829">
    <property type="term" value="C:cytosol"/>
    <property type="evidence" value="ECO:0007669"/>
    <property type="project" value="GOC"/>
</dbReference>
<dbReference type="OMA" id="CQVRCVQ"/>
<evidence type="ECO:0000313" key="2">
    <source>
        <dbReference type="Ensembl" id="ENSXETP00000114678"/>
    </source>
</evidence>
<dbReference type="AlphaFoldDB" id="A0A803K2X4"/>
<feature type="compositionally biased region" description="Pro residues" evidence="1">
    <location>
        <begin position="1"/>
        <end position="10"/>
    </location>
</feature>
<evidence type="ECO:0000313" key="5">
    <source>
        <dbReference type="Xenbase" id="XB-GENE-997629"/>
    </source>
</evidence>
<dbReference type="GO" id="GO:0034066">
    <property type="term" value="C:Ric1-Rgp1 guanyl-nucleotide exchange factor complex"/>
    <property type="evidence" value="ECO:0000318"/>
    <property type="project" value="GO_Central"/>
</dbReference>
<dbReference type="GeneTree" id="ENSGT00390000006136"/>
<reference evidence="4" key="3">
    <citation type="submission" date="2025-04" db="UniProtKB">
        <authorList>
            <consortium name="RefSeq"/>
        </authorList>
    </citation>
    <scope>IDENTIFICATION</scope>
    <source>
        <strain evidence="4">Nigerian</strain>
        <tissue evidence="4">Liver and blood</tissue>
    </source>
</reference>
<feature type="region of interest" description="Disordered" evidence="1">
    <location>
        <begin position="1"/>
        <end position="36"/>
    </location>
</feature>
<feature type="region of interest" description="Disordered" evidence="1">
    <location>
        <begin position="240"/>
        <end position="259"/>
    </location>
</feature>
<dbReference type="Xenbase" id="XB-GENE-997629">
    <property type="gene designation" value="rgp1"/>
</dbReference>
<dbReference type="InterPro" id="IPR014848">
    <property type="entry name" value="Rgp1"/>
</dbReference>
<name>A0A803K2X4_XENTR</name>
<dbReference type="GO" id="GO:0070278">
    <property type="term" value="P:extracellular matrix constituent secretion"/>
    <property type="evidence" value="ECO:0007669"/>
    <property type="project" value="Ensembl"/>
</dbReference>
<dbReference type="GO" id="GO:0061035">
    <property type="term" value="P:regulation of cartilage development"/>
    <property type="evidence" value="ECO:0007669"/>
    <property type="project" value="Ensembl"/>
</dbReference>
<dbReference type="Reactome" id="R-XTR-6811438">
    <property type="pathway name" value="Intra-Golgi traffic"/>
</dbReference>
<protein>
    <submittedName>
        <fullName evidence="4">RAB6A-GEF complex partner protein 2 isoform X1</fullName>
    </submittedName>
    <submittedName>
        <fullName evidence="2">RGP1 homolog, RAB6A GEF complex partner 1</fullName>
    </submittedName>
</protein>
<reference evidence="2" key="2">
    <citation type="submission" date="2021-03" db="UniProtKB">
        <authorList>
            <consortium name="Ensembl"/>
        </authorList>
    </citation>
    <scope>IDENTIFICATION</scope>
</reference>
<feature type="compositionally biased region" description="Basic and acidic residues" evidence="1">
    <location>
        <begin position="27"/>
        <end position="36"/>
    </location>
</feature>
<reference evidence="2" key="1">
    <citation type="journal article" date="2010" name="Science">
        <title>The genome of the Western clawed frog Xenopus tropicalis.</title>
        <authorList>
            <person name="Hellsten U."/>
            <person name="Harland R.M."/>
            <person name="Gilchrist M.J."/>
            <person name="Hendrix D."/>
            <person name="Jurka J."/>
            <person name="Kapitonov V."/>
            <person name="Ovcharenko I."/>
            <person name="Putnam N.H."/>
            <person name="Shu S."/>
            <person name="Taher L."/>
            <person name="Blitz I.L."/>
            <person name="Blumberg B."/>
            <person name="Dichmann D.S."/>
            <person name="Dubchak I."/>
            <person name="Amaya E."/>
            <person name="Detter J.C."/>
            <person name="Fletcher R."/>
            <person name="Gerhard D.S."/>
            <person name="Goodstein D."/>
            <person name="Graves T."/>
            <person name="Grigoriev I.V."/>
            <person name="Grimwood J."/>
            <person name="Kawashima T."/>
            <person name="Lindquist E."/>
            <person name="Lucas S.M."/>
            <person name="Mead P.E."/>
            <person name="Mitros T."/>
            <person name="Ogino H."/>
            <person name="Ohta Y."/>
            <person name="Poliakov A.V."/>
            <person name="Pollet N."/>
            <person name="Robert J."/>
            <person name="Salamov A."/>
            <person name="Sater A.K."/>
            <person name="Schmutz J."/>
            <person name="Terry A."/>
            <person name="Vize P.D."/>
            <person name="Warren W.C."/>
            <person name="Wells D."/>
            <person name="Wills A."/>
            <person name="Wilson R.K."/>
            <person name="Zimmerman L.B."/>
            <person name="Zorn A.M."/>
            <person name="Grainger R."/>
            <person name="Grammer T."/>
            <person name="Khokha M.K."/>
            <person name="Richardson P.M."/>
            <person name="Rokhsar D.S."/>
        </authorList>
    </citation>
    <scope>NUCLEOTIDE SEQUENCE [LARGE SCALE GENOMIC DNA]</scope>
    <source>
        <strain evidence="2">Nigerian</strain>
    </source>
</reference>
<dbReference type="Proteomes" id="UP000008143">
    <property type="component" value="Chromosome 1"/>
</dbReference>
<organism evidence="2">
    <name type="scientific">Xenopus tropicalis</name>
    <name type="common">Western clawed frog</name>
    <name type="synonym">Silurana tropicalis</name>
    <dbReference type="NCBI Taxonomy" id="8364"/>
    <lineage>
        <taxon>Eukaryota</taxon>
        <taxon>Metazoa</taxon>
        <taxon>Chordata</taxon>
        <taxon>Craniata</taxon>
        <taxon>Vertebrata</taxon>
        <taxon>Euteleostomi</taxon>
        <taxon>Amphibia</taxon>
        <taxon>Batrachia</taxon>
        <taxon>Anura</taxon>
        <taxon>Pipoidea</taxon>
        <taxon>Pipidae</taxon>
        <taxon>Xenopodinae</taxon>
        <taxon>Xenopus</taxon>
        <taxon>Silurana</taxon>
    </lineage>
</organism>
<feature type="compositionally biased region" description="Polar residues" evidence="1">
    <location>
        <begin position="11"/>
        <end position="22"/>
    </location>
</feature>
<dbReference type="Ensembl" id="ENSXETT00000123301">
    <property type="protein sequence ID" value="ENSXETP00000114678"/>
    <property type="gene ID" value="ENSXETG00000048554"/>
</dbReference>